<dbReference type="EMBL" id="FMSV02000506">
    <property type="protein sequence ID" value="SEH06819.1"/>
    <property type="molecule type" value="Genomic_DNA"/>
</dbReference>
<dbReference type="InterPro" id="IPR010980">
    <property type="entry name" value="Cyt_c/b562"/>
</dbReference>
<evidence type="ECO:0000313" key="1">
    <source>
        <dbReference type="EMBL" id="SEH06819.1"/>
    </source>
</evidence>
<gene>
    <name evidence="1" type="ORF">MBHS_02685</name>
</gene>
<evidence type="ECO:0000313" key="2">
    <source>
        <dbReference type="Proteomes" id="UP000236724"/>
    </source>
</evidence>
<name>A0A1H6FBX4_9GAMM</name>
<proteinExistence type="predicted"/>
<dbReference type="RefSeq" id="WP_103920548.1">
    <property type="nucleotide sequence ID" value="NZ_JAUCGJ010000004.1"/>
</dbReference>
<protein>
    <recommendedName>
        <fullName evidence="3">Cytochrome C</fullName>
    </recommendedName>
</protein>
<keyword evidence="2" id="KW-1185">Reference proteome</keyword>
<dbReference type="AlphaFoldDB" id="A0A1H6FBX4"/>
<sequence length="154" mass="16918">MNKKCFAMLLLLFLIIMGGAYKFIIQGSVTESTDGRMAIHLTPAERDLVLTEMRAFLESIQKITQGIADNDMKLVVEYAKKVGAAAQGEVPGSLIGKLPIAFKRLGFDTHTKFDQLAMDAESLGDGAYALKQLTELMQNCVACHAGHRLELEQK</sequence>
<dbReference type="GO" id="GO:0009055">
    <property type="term" value="F:electron transfer activity"/>
    <property type="evidence" value="ECO:0007669"/>
    <property type="project" value="InterPro"/>
</dbReference>
<dbReference type="GO" id="GO:0020037">
    <property type="term" value="F:heme binding"/>
    <property type="evidence" value="ECO:0007669"/>
    <property type="project" value="InterPro"/>
</dbReference>
<reference evidence="1 2" key="1">
    <citation type="submission" date="2016-10" db="EMBL/GenBank/DDBJ databases">
        <authorList>
            <person name="de Groot N.N."/>
        </authorList>
    </citation>
    <scope>NUCLEOTIDE SEQUENCE [LARGE SCALE GENOMIC DNA]</scope>
    <source>
        <strain evidence="1">MBHS1</strain>
    </source>
</reference>
<dbReference type="GO" id="GO:0005506">
    <property type="term" value="F:iron ion binding"/>
    <property type="evidence" value="ECO:0007669"/>
    <property type="project" value="InterPro"/>
</dbReference>
<dbReference type="Proteomes" id="UP000236724">
    <property type="component" value="Unassembled WGS sequence"/>
</dbReference>
<dbReference type="GO" id="GO:0022900">
    <property type="term" value="P:electron transport chain"/>
    <property type="evidence" value="ECO:0007669"/>
    <property type="project" value="InterPro"/>
</dbReference>
<dbReference type="SUPFAM" id="SSF47175">
    <property type="entry name" value="Cytochromes"/>
    <property type="match status" value="1"/>
</dbReference>
<evidence type="ECO:0008006" key="3">
    <source>
        <dbReference type="Google" id="ProtNLM"/>
    </source>
</evidence>
<dbReference type="OrthoDB" id="1150802at2"/>
<accession>A0A1H6FBX4</accession>
<organism evidence="1 2">
    <name type="scientific">Candidatus Venteria ishoeyi</name>
    <dbReference type="NCBI Taxonomy" id="1899563"/>
    <lineage>
        <taxon>Bacteria</taxon>
        <taxon>Pseudomonadati</taxon>
        <taxon>Pseudomonadota</taxon>
        <taxon>Gammaproteobacteria</taxon>
        <taxon>Thiotrichales</taxon>
        <taxon>Thiotrichaceae</taxon>
        <taxon>Venteria</taxon>
    </lineage>
</organism>